<dbReference type="Proteomes" id="UP000566071">
    <property type="component" value="Unassembled WGS sequence"/>
</dbReference>
<dbReference type="Pfam" id="PF14092">
    <property type="entry name" value="DUF4270"/>
    <property type="match status" value="1"/>
</dbReference>
<organism evidence="1 2">
    <name type="scientific">Mucilaginibacter humi</name>
    <dbReference type="NCBI Taxonomy" id="2732510"/>
    <lineage>
        <taxon>Bacteria</taxon>
        <taxon>Pseudomonadati</taxon>
        <taxon>Bacteroidota</taxon>
        <taxon>Sphingobacteriia</taxon>
        <taxon>Sphingobacteriales</taxon>
        <taxon>Sphingobacteriaceae</taxon>
        <taxon>Mucilaginibacter</taxon>
    </lineage>
</organism>
<proteinExistence type="predicted"/>
<accession>A0ABX1W001</accession>
<keyword evidence="2" id="KW-1185">Reference proteome</keyword>
<dbReference type="InterPro" id="IPR025366">
    <property type="entry name" value="DUF4270"/>
</dbReference>
<dbReference type="RefSeq" id="WP_175269232.1">
    <property type="nucleotide sequence ID" value="NZ_JABFCR010000013.1"/>
</dbReference>
<evidence type="ECO:0000313" key="2">
    <source>
        <dbReference type="Proteomes" id="UP000566071"/>
    </source>
</evidence>
<reference evidence="1 2" key="1">
    <citation type="submission" date="2020-05" db="EMBL/GenBank/DDBJ databases">
        <authorList>
            <person name="Khan S.A."/>
            <person name="Jeon C.O."/>
            <person name="Chun B.H."/>
        </authorList>
    </citation>
    <scope>NUCLEOTIDE SEQUENCE [LARGE SCALE GENOMIC DNA]</scope>
    <source>
        <strain evidence="1 2">S1162</strain>
    </source>
</reference>
<protein>
    <submittedName>
        <fullName evidence="1">DUF4270 family protein</fullName>
    </submittedName>
</protein>
<sequence length="311" mass="33888">MDLNLPGLTSYSIPTGTITVDSALLVIKYARNSFYGDSLTSRYKANVYQLKERVLSQLYYNTKTWSVDKSTLLGSKSFVAKTSDSVQIITPIANKPDTLVKVSPQLRIPISTAFINKILYNATKDQLNSNLVFKNNVKGLYVTLDQNQTGPGGTVMFALDSAASVQIYYKHSDGTVIDTGVLVLPSVTHAIEVKHTRSAAVQTELANTTTGRKSFYIQGLGGLRTKISFPYLKNIIKTIGGDVVINRAELVVTPMPGSTVPFAPLPKLSLYQLDLAKQRQSVQDASPTDVRSFGRTVLGASMTNNNSNIIL</sequence>
<comment type="caution">
    <text evidence="1">The sequence shown here is derived from an EMBL/GenBank/DDBJ whole genome shotgun (WGS) entry which is preliminary data.</text>
</comment>
<evidence type="ECO:0000313" key="1">
    <source>
        <dbReference type="EMBL" id="NNU33537.1"/>
    </source>
</evidence>
<gene>
    <name evidence="1" type="ORF">HK413_04130</name>
</gene>
<name>A0ABX1W001_9SPHI</name>
<dbReference type="EMBL" id="JABFCR010000013">
    <property type="protein sequence ID" value="NNU33537.1"/>
    <property type="molecule type" value="Genomic_DNA"/>
</dbReference>